<proteinExistence type="predicted"/>
<reference evidence="1 2" key="1">
    <citation type="submission" date="2022-10" db="EMBL/GenBank/DDBJ databases">
        <title>Defluviimonas sp. nov., isolated from ocean surface water.</title>
        <authorList>
            <person name="He W."/>
            <person name="Wang L."/>
            <person name="Zhang D.-F."/>
        </authorList>
    </citation>
    <scope>NUCLEOTIDE SEQUENCE [LARGE SCALE GENOMIC DNA]</scope>
    <source>
        <strain evidence="1 2">WL0075</strain>
    </source>
</reference>
<gene>
    <name evidence="1" type="ORF">OE647_18955</name>
</gene>
<dbReference type="EMBL" id="JAOWLA010000028">
    <property type="protein sequence ID" value="MCV2866793.1"/>
    <property type="molecule type" value="Genomic_DNA"/>
</dbReference>
<keyword evidence="2" id="KW-1185">Reference proteome</keyword>
<evidence type="ECO:0000313" key="1">
    <source>
        <dbReference type="EMBL" id="MCV2866793.1"/>
    </source>
</evidence>
<evidence type="ECO:0000313" key="2">
    <source>
        <dbReference type="Proteomes" id="UP001652503"/>
    </source>
</evidence>
<name>A0ABT2Z6S2_9RHOB</name>
<comment type="caution">
    <text evidence="1">The sequence shown here is derived from an EMBL/GenBank/DDBJ whole genome shotgun (WGS) entry which is preliminary data.</text>
</comment>
<dbReference type="Proteomes" id="UP001652503">
    <property type="component" value="Unassembled WGS sequence"/>
</dbReference>
<sequence length="73" mass="7600">MKCWHCRVVVVEACRTKTADLTGALNGAARREEAADILRGLLPGIRLVPDVSGLVIELVGAMAGILALGDADS</sequence>
<organism evidence="1 2">
    <name type="scientific">Albidovulum sediminicola</name>
    <dbReference type="NCBI Taxonomy" id="2984331"/>
    <lineage>
        <taxon>Bacteria</taxon>
        <taxon>Pseudomonadati</taxon>
        <taxon>Pseudomonadota</taxon>
        <taxon>Alphaproteobacteria</taxon>
        <taxon>Rhodobacterales</taxon>
        <taxon>Paracoccaceae</taxon>
        <taxon>Albidovulum</taxon>
    </lineage>
</organism>
<accession>A0ABT2Z6S2</accession>
<protein>
    <submittedName>
        <fullName evidence="1">Uncharacterized protein</fullName>
    </submittedName>
</protein>